<dbReference type="EMBL" id="AAHEBA010000012">
    <property type="protein sequence ID" value="EBV0635975.1"/>
    <property type="molecule type" value="Genomic_DNA"/>
</dbReference>
<evidence type="ECO:0000313" key="2">
    <source>
        <dbReference type="EMBL" id="EBV0635975.1"/>
    </source>
</evidence>
<name>A0A5I0D5A6_SALET</name>
<evidence type="ECO:0000259" key="1">
    <source>
        <dbReference type="Pfam" id="PF20066"/>
    </source>
</evidence>
<reference evidence="2" key="1">
    <citation type="submission" date="2018-06" db="EMBL/GenBank/DDBJ databases">
        <authorList>
            <person name="Ashton P.M."/>
            <person name="Dallman T."/>
            <person name="Nair S."/>
            <person name="De Pinna E."/>
            <person name="Peters T."/>
            <person name="Grant K."/>
        </authorList>
    </citation>
    <scope>NUCLEOTIDE SEQUENCE</scope>
    <source>
        <strain evidence="2">458084</strain>
    </source>
</reference>
<proteinExistence type="predicted"/>
<dbReference type="AlphaFoldDB" id="A0A5I0D5A6"/>
<accession>A0A5I0D5A6</accession>
<protein>
    <recommendedName>
        <fullName evidence="1">Glyoxalase-related protein domain-containing protein</fullName>
    </recommendedName>
</protein>
<dbReference type="Pfam" id="PF20066">
    <property type="entry name" value="Glyoxalase_8"/>
    <property type="match status" value="1"/>
</dbReference>
<comment type="caution">
    <text evidence="2">The sequence shown here is derived from an EMBL/GenBank/DDBJ whole genome shotgun (WGS) entry which is preliminary data.</text>
</comment>
<organism evidence="2">
    <name type="scientific">Salmonella enterica subsp. enterica serovar Ouagadougou</name>
    <dbReference type="NCBI Taxonomy" id="2564899"/>
    <lineage>
        <taxon>Bacteria</taxon>
        <taxon>Pseudomonadati</taxon>
        <taxon>Pseudomonadota</taxon>
        <taxon>Gammaproteobacteria</taxon>
        <taxon>Enterobacterales</taxon>
        <taxon>Enterobacteriaceae</taxon>
        <taxon>Salmonella</taxon>
    </lineage>
</organism>
<dbReference type="InterPro" id="IPR045517">
    <property type="entry name" value="Glyoxalase_8"/>
</dbReference>
<sequence length="235" mass="26716">MNLKNITLDDVKVLSKRLCENVNKEQLPLTHSKALNVISSMLGYRNYNTLRAQHTAPDPAELIDEKQNKSNEKLVSFLSHVFTLNTQFQTNMQCVYLPAFSESQIELLEKSTSEALNILNRNFVFVDARDKSALAICESIANSSFRTVHNGFTAVKEMIMNTDIIIILIGISKANMARKEGFTRGLIKTIDDAHFKNVIPESNIIFIDYASFLEKNWDYIGPYLSVFGRSYYMPS</sequence>
<gene>
    <name evidence="2" type="ORF">DNM41_13750</name>
</gene>
<feature type="domain" description="Glyoxalase-related protein" evidence="1">
    <location>
        <begin position="2"/>
        <end position="58"/>
    </location>
</feature>